<dbReference type="Gene3D" id="3.40.50.1000">
    <property type="entry name" value="HAD superfamily/HAD-like"/>
    <property type="match status" value="1"/>
</dbReference>
<dbReference type="AlphaFoldDB" id="A0A7D7LZZ7"/>
<dbReference type="InterPro" id="IPR036412">
    <property type="entry name" value="HAD-like_sf"/>
</dbReference>
<sequence>MDGTLLRGAATIELARHFGQLTRGLDIEARWLEDKITEREFWEVLLDICGDADPADLDAAFRAAPWMAGITETFADIRARGEVAIVISQSPVFFVRRLETWGAHETYGSALEIGQGFDDGATLSPEAKVEITRDVLSRLDLGPNECVAYGDSSSDVELFGWLPHTVAVNASPVISDMAAVSYHGTDIGEAYALGQRLATARIQQL</sequence>
<keyword evidence="2" id="KW-1185">Reference proteome</keyword>
<keyword evidence="1" id="KW-0378">Hydrolase</keyword>
<accession>A0A7D7LZZ7</accession>
<gene>
    <name evidence="1" type="ORF">H1R19_20295</name>
</gene>
<dbReference type="SUPFAM" id="SSF56784">
    <property type="entry name" value="HAD-like"/>
    <property type="match status" value="1"/>
</dbReference>
<name>A0A7D7LZZ7_9ACTN</name>
<evidence type="ECO:0000313" key="2">
    <source>
        <dbReference type="Proteomes" id="UP000515663"/>
    </source>
</evidence>
<dbReference type="KEGG" id="gji:H1R19_20295"/>
<dbReference type="GO" id="GO:0016787">
    <property type="term" value="F:hydrolase activity"/>
    <property type="evidence" value="ECO:0007669"/>
    <property type="project" value="UniProtKB-KW"/>
</dbReference>
<dbReference type="InterPro" id="IPR023214">
    <property type="entry name" value="HAD_sf"/>
</dbReference>
<protein>
    <submittedName>
        <fullName evidence="1">Haloacid dehalogenase-like hydrolase</fullName>
    </submittedName>
</protein>
<proteinExistence type="predicted"/>
<reference evidence="2" key="1">
    <citation type="submission" date="2020-07" db="EMBL/GenBank/DDBJ databases">
        <title>novel species isolated from the respiratory tract of Marmot.</title>
        <authorList>
            <person name="Zhang G."/>
        </authorList>
    </citation>
    <scope>NUCLEOTIDE SEQUENCE [LARGE SCALE GENOMIC DNA]</scope>
    <source>
        <strain evidence="2">686</strain>
    </source>
</reference>
<dbReference type="EMBL" id="CP059491">
    <property type="protein sequence ID" value="QMT04039.1"/>
    <property type="molecule type" value="Genomic_DNA"/>
</dbReference>
<dbReference type="Proteomes" id="UP000515663">
    <property type="component" value="Chromosome"/>
</dbReference>
<organism evidence="1 2">
    <name type="scientific">Gordonia jinghuaiqii</name>
    <dbReference type="NCBI Taxonomy" id="2758710"/>
    <lineage>
        <taxon>Bacteria</taxon>
        <taxon>Bacillati</taxon>
        <taxon>Actinomycetota</taxon>
        <taxon>Actinomycetes</taxon>
        <taxon>Mycobacteriales</taxon>
        <taxon>Gordoniaceae</taxon>
        <taxon>Gordonia</taxon>
    </lineage>
</organism>
<dbReference type="Pfam" id="PF12710">
    <property type="entry name" value="HAD"/>
    <property type="match status" value="1"/>
</dbReference>
<evidence type="ECO:0000313" key="1">
    <source>
        <dbReference type="EMBL" id="QMT04039.1"/>
    </source>
</evidence>